<organism evidence="7">
    <name type="scientific">uncultured Caudovirales phage</name>
    <dbReference type="NCBI Taxonomy" id="2100421"/>
    <lineage>
        <taxon>Viruses</taxon>
        <taxon>Duplodnaviria</taxon>
        <taxon>Heunggongvirae</taxon>
        <taxon>Uroviricota</taxon>
        <taxon>Caudoviricetes</taxon>
        <taxon>Peduoviridae</taxon>
        <taxon>Maltschvirus</taxon>
        <taxon>Maltschvirus maltsch</taxon>
    </lineage>
</organism>
<proteinExistence type="predicted"/>
<dbReference type="GO" id="GO:0031418">
    <property type="term" value="F:L-ascorbic acid binding"/>
    <property type="evidence" value="ECO:0007669"/>
    <property type="project" value="InterPro"/>
</dbReference>
<dbReference type="InterPro" id="IPR044862">
    <property type="entry name" value="Pro_4_hyd_alph_FE2OG_OXY"/>
</dbReference>
<evidence type="ECO:0000256" key="5">
    <source>
        <dbReference type="ARBA" id="ARBA00023004"/>
    </source>
</evidence>
<keyword evidence="4" id="KW-0560">Oxidoreductase</keyword>
<accession>A0A6J7WSA1</accession>
<evidence type="ECO:0000313" key="7">
    <source>
        <dbReference type="EMBL" id="CAB5220690.1"/>
    </source>
</evidence>
<dbReference type="InterPro" id="IPR006620">
    <property type="entry name" value="Pro_4_hyd_alph"/>
</dbReference>
<dbReference type="GO" id="GO:0005506">
    <property type="term" value="F:iron ion binding"/>
    <property type="evidence" value="ECO:0007669"/>
    <property type="project" value="InterPro"/>
</dbReference>
<dbReference type="Gene3D" id="2.60.120.620">
    <property type="entry name" value="q2cbj1_9rhob like domain"/>
    <property type="match status" value="1"/>
</dbReference>
<comment type="cofactor">
    <cofactor evidence="1">
        <name>L-ascorbate</name>
        <dbReference type="ChEBI" id="CHEBI:38290"/>
    </cofactor>
</comment>
<keyword evidence="3" id="KW-0223">Dioxygenase</keyword>
<keyword evidence="2" id="KW-0479">Metal-binding</keyword>
<dbReference type="InterPro" id="IPR005123">
    <property type="entry name" value="Oxoglu/Fe-dep_dioxygenase_dom"/>
</dbReference>
<feature type="domain" description="Fe2OG dioxygenase" evidence="6">
    <location>
        <begin position="93"/>
        <end position="189"/>
    </location>
</feature>
<dbReference type="GO" id="GO:0051213">
    <property type="term" value="F:dioxygenase activity"/>
    <property type="evidence" value="ECO:0007669"/>
    <property type="project" value="UniProtKB-KW"/>
</dbReference>
<gene>
    <name evidence="7" type="ORF">UFOVP240_22</name>
</gene>
<keyword evidence="5" id="KW-0408">Iron</keyword>
<protein>
    <submittedName>
        <fullName evidence="7">Fe(II)-dependent oxygenase superfamily protein</fullName>
    </submittedName>
</protein>
<dbReference type="EMBL" id="LR798293">
    <property type="protein sequence ID" value="CAB5220690.1"/>
    <property type="molecule type" value="Genomic_DNA"/>
</dbReference>
<dbReference type="Pfam" id="PF13640">
    <property type="entry name" value="2OG-FeII_Oxy_3"/>
    <property type="match status" value="1"/>
</dbReference>
<name>A0A6J7WSA1_9CAUD</name>
<dbReference type="SMART" id="SM00702">
    <property type="entry name" value="P4Hc"/>
    <property type="match status" value="1"/>
</dbReference>
<reference evidence="7" key="1">
    <citation type="submission" date="2020-05" db="EMBL/GenBank/DDBJ databases">
        <authorList>
            <person name="Chiriac C."/>
            <person name="Salcher M."/>
            <person name="Ghai R."/>
            <person name="Kavagutti S V."/>
        </authorList>
    </citation>
    <scope>NUCLEOTIDE SEQUENCE</scope>
</reference>
<dbReference type="GO" id="GO:0016705">
    <property type="term" value="F:oxidoreductase activity, acting on paired donors, with incorporation or reduction of molecular oxygen"/>
    <property type="evidence" value="ECO:0007669"/>
    <property type="project" value="InterPro"/>
</dbReference>
<sequence>MQAYPSWNLAVDEVQEWAFFENAISVTDCDEIIEYCRGLGLQDGAVFDGALKDVRKSKITFVPPTEFMIPHYQRLSAIILSLNTQFFKFDLHGFGENLQFTEYVAPSGKYDSHVDRAYGIAIRKLSIVLQLTDEDTYEGGDLELIPQIENPHKMPRKRGTLIAFPSFQLHRVTPVTKGTRNSLVGWVNGKQFR</sequence>
<evidence type="ECO:0000256" key="4">
    <source>
        <dbReference type="ARBA" id="ARBA00023002"/>
    </source>
</evidence>
<evidence type="ECO:0000256" key="1">
    <source>
        <dbReference type="ARBA" id="ARBA00001961"/>
    </source>
</evidence>
<evidence type="ECO:0000256" key="3">
    <source>
        <dbReference type="ARBA" id="ARBA00022964"/>
    </source>
</evidence>
<dbReference type="PROSITE" id="PS51471">
    <property type="entry name" value="FE2OG_OXY"/>
    <property type="match status" value="1"/>
</dbReference>
<evidence type="ECO:0000256" key="2">
    <source>
        <dbReference type="ARBA" id="ARBA00022723"/>
    </source>
</evidence>
<evidence type="ECO:0000259" key="6">
    <source>
        <dbReference type="PROSITE" id="PS51471"/>
    </source>
</evidence>